<dbReference type="RefSeq" id="XP_016261549.1">
    <property type="nucleotide sequence ID" value="XM_016408069.1"/>
</dbReference>
<dbReference type="GeneID" id="27358975"/>
<proteinExistence type="predicted"/>
<dbReference type="AlphaFoldDB" id="A0A0D2DE43"/>
<sequence>MCRRISTGNLSRVEICWSWNRKGESFHRNSIWILGKQILRMVLTIWPKALSNVAITVGISHKQMSTRQAKCVFYICPIANANGSCGIMPWYQQVLTIATEQILQASVVSQRLSSLSKYLI</sequence>
<protein>
    <submittedName>
        <fullName evidence="1">Uncharacterized protein</fullName>
    </submittedName>
</protein>
<evidence type="ECO:0000313" key="1">
    <source>
        <dbReference type="EMBL" id="KIW41333.1"/>
    </source>
</evidence>
<name>A0A0D2DE43_9EURO</name>
<accession>A0A0D2DE43</accession>
<keyword evidence="2" id="KW-1185">Reference proteome</keyword>
<organism evidence="1 2">
    <name type="scientific">Exophiala oligosperma</name>
    <dbReference type="NCBI Taxonomy" id="215243"/>
    <lineage>
        <taxon>Eukaryota</taxon>
        <taxon>Fungi</taxon>
        <taxon>Dikarya</taxon>
        <taxon>Ascomycota</taxon>
        <taxon>Pezizomycotina</taxon>
        <taxon>Eurotiomycetes</taxon>
        <taxon>Chaetothyriomycetidae</taxon>
        <taxon>Chaetothyriales</taxon>
        <taxon>Herpotrichiellaceae</taxon>
        <taxon>Exophiala</taxon>
    </lineage>
</organism>
<dbReference type="EMBL" id="KN847337">
    <property type="protein sequence ID" value="KIW41333.1"/>
    <property type="molecule type" value="Genomic_DNA"/>
</dbReference>
<dbReference type="Proteomes" id="UP000053342">
    <property type="component" value="Unassembled WGS sequence"/>
</dbReference>
<reference evidence="1 2" key="1">
    <citation type="submission" date="2015-01" db="EMBL/GenBank/DDBJ databases">
        <title>The Genome Sequence of Exophiala oligosperma CBS72588.</title>
        <authorList>
            <consortium name="The Broad Institute Genomics Platform"/>
            <person name="Cuomo C."/>
            <person name="de Hoog S."/>
            <person name="Gorbushina A."/>
            <person name="Stielow B."/>
            <person name="Teixiera M."/>
            <person name="Abouelleil A."/>
            <person name="Chapman S.B."/>
            <person name="Priest M."/>
            <person name="Young S.K."/>
            <person name="Wortman J."/>
            <person name="Nusbaum C."/>
            <person name="Birren B."/>
        </authorList>
    </citation>
    <scope>NUCLEOTIDE SEQUENCE [LARGE SCALE GENOMIC DNA]</scope>
    <source>
        <strain evidence="1 2">CBS 72588</strain>
    </source>
</reference>
<gene>
    <name evidence="1" type="ORF">PV06_06901</name>
</gene>
<dbReference type="HOGENOM" id="CLU_2049720_0_0_1"/>
<evidence type="ECO:0000313" key="2">
    <source>
        <dbReference type="Proteomes" id="UP000053342"/>
    </source>
</evidence>
<dbReference type="VEuPathDB" id="FungiDB:PV06_06901"/>